<dbReference type="InterPro" id="IPR008523">
    <property type="entry name" value="DUF805"/>
</dbReference>
<gene>
    <name evidence="2" type="ORF">MNBD_GAMMA21-2209</name>
</gene>
<feature type="transmembrane region" description="Helical" evidence="1">
    <location>
        <begin position="114"/>
        <end position="135"/>
    </location>
</feature>
<dbReference type="AlphaFoldDB" id="A0A3B1AGB3"/>
<accession>A0A3B1AGB3</accession>
<dbReference type="PANTHER" id="PTHR34980:SF3">
    <property type="entry name" value="BLR8105 PROTEIN"/>
    <property type="match status" value="1"/>
</dbReference>
<protein>
    <recommendedName>
        <fullName evidence="3">DUF805 domain-containing protein</fullName>
    </recommendedName>
</protein>
<evidence type="ECO:0000256" key="1">
    <source>
        <dbReference type="SAM" id="Phobius"/>
    </source>
</evidence>
<dbReference type="Pfam" id="PF05656">
    <property type="entry name" value="DUF805"/>
    <property type="match status" value="1"/>
</dbReference>
<keyword evidence="1" id="KW-0472">Membrane</keyword>
<dbReference type="PANTHER" id="PTHR34980">
    <property type="entry name" value="INNER MEMBRANE PROTEIN-RELATED-RELATED"/>
    <property type="match status" value="1"/>
</dbReference>
<evidence type="ECO:0000313" key="2">
    <source>
        <dbReference type="EMBL" id="VAW98527.1"/>
    </source>
</evidence>
<dbReference type="Gene3D" id="3.30.700.10">
    <property type="entry name" value="Glycoprotein, Type 4 Pilin"/>
    <property type="match status" value="1"/>
</dbReference>
<keyword evidence="1" id="KW-0812">Transmembrane</keyword>
<reference evidence="2" key="1">
    <citation type="submission" date="2018-06" db="EMBL/GenBank/DDBJ databases">
        <authorList>
            <person name="Zhirakovskaya E."/>
        </authorList>
    </citation>
    <scope>NUCLEOTIDE SEQUENCE</scope>
</reference>
<evidence type="ECO:0008006" key="3">
    <source>
        <dbReference type="Google" id="ProtNLM"/>
    </source>
</evidence>
<proteinExistence type="predicted"/>
<dbReference type="InterPro" id="IPR045584">
    <property type="entry name" value="Pilin-like"/>
</dbReference>
<dbReference type="SUPFAM" id="SSF54523">
    <property type="entry name" value="Pili subunits"/>
    <property type="match status" value="1"/>
</dbReference>
<dbReference type="EMBL" id="UOFR01000060">
    <property type="protein sequence ID" value="VAW98527.1"/>
    <property type="molecule type" value="Genomic_DNA"/>
</dbReference>
<keyword evidence="1" id="KW-1133">Transmembrane helix</keyword>
<feature type="transmembrane region" description="Helical" evidence="1">
    <location>
        <begin position="76"/>
        <end position="102"/>
    </location>
</feature>
<name>A0A3B1AGB3_9ZZZZ</name>
<feature type="transmembrane region" description="Helical" evidence="1">
    <location>
        <begin position="42"/>
        <end position="64"/>
    </location>
</feature>
<dbReference type="GO" id="GO:0005886">
    <property type="term" value="C:plasma membrane"/>
    <property type="evidence" value="ECO:0007669"/>
    <property type="project" value="TreeGrafter"/>
</dbReference>
<organism evidence="2">
    <name type="scientific">hydrothermal vent metagenome</name>
    <dbReference type="NCBI Taxonomy" id="652676"/>
    <lineage>
        <taxon>unclassified sequences</taxon>
        <taxon>metagenomes</taxon>
        <taxon>ecological metagenomes</taxon>
    </lineage>
</organism>
<sequence length="198" mass="21650">MSDQNQYQTPSSHVDAQSGEAYSEVKVFSAQGRMGRVRFINYYLLIPFAIMIGLMAIMGIFGAIMGTMMGDPGGGFSIIGGIMTLVMLIIYVVYIVYSFMVIIRRCHDFNASGWLSLLMLIPAVGLFFLIALLVIPGTEGENKFGAPTRPNSTAGVVFASLSPVILIVVIGILAAISIPAYQEYMEQVQQQQQFEQSQ</sequence>
<feature type="transmembrane region" description="Helical" evidence="1">
    <location>
        <begin position="155"/>
        <end position="181"/>
    </location>
</feature>